<reference evidence="5" key="1">
    <citation type="journal article" date="2019" name="Int. J. Syst. Evol. Microbiol.">
        <title>The Global Catalogue of Microorganisms (GCM) 10K type strain sequencing project: providing services to taxonomists for standard genome sequencing and annotation.</title>
        <authorList>
            <consortium name="The Broad Institute Genomics Platform"/>
            <consortium name="The Broad Institute Genome Sequencing Center for Infectious Disease"/>
            <person name="Wu L."/>
            <person name="Ma J."/>
        </authorList>
    </citation>
    <scope>NUCLEOTIDE SEQUENCE [LARGE SCALE GENOMIC DNA]</scope>
    <source>
        <strain evidence="5">JCM 18306</strain>
    </source>
</reference>
<feature type="signal peptide" evidence="2">
    <location>
        <begin position="1"/>
        <end position="17"/>
    </location>
</feature>
<keyword evidence="2" id="KW-0732">Signal</keyword>
<proteinExistence type="predicted"/>
<evidence type="ECO:0000256" key="1">
    <source>
        <dbReference type="SAM" id="MobiDB-lite"/>
    </source>
</evidence>
<dbReference type="PANTHER" id="PTHR35535:SF2">
    <property type="entry name" value="DUF306 DOMAIN-CONTAINING PROTEIN"/>
    <property type="match status" value="1"/>
</dbReference>
<feature type="compositionally biased region" description="Basic and acidic residues" evidence="1">
    <location>
        <begin position="175"/>
        <end position="188"/>
    </location>
</feature>
<dbReference type="Gene3D" id="2.40.128.270">
    <property type="match status" value="2"/>
</dbReference>
<dbReference type="InterPro" id="IPR005184">
    <property type="entry name" value="DUF306_Meta_HslJ"/>
</dbReference>
<sequence length="273" mass="28843">MTLTVAAAVALVPLAAACGSEKAVGGSGSVGAGKPLTGVQWSIDSVTVDGTTHRAPEAARVRIDDSGEAAGSTGCNTFSARADIDGERVRLSDAMFTEKACEKTPIDFEKSLGRALTTGPLTTKTEGERLTLTTSDGDTVRLSKQPDAPLYGTKWTVTTPGQKDADQEETGQEETGQRDADQKGSARLTFDRDAKTVSGRLPCNRVNAEATVSDGHITLGAPSTTRMVCEGSLMDAEKRILRLFDGRVDYRIDQETLTLTSEDGTTVRAVAER</sequence>
<evidence type="ECO:0000259" key="3">
    <source>
        <dbReference type="Pfam" id="PF03724"/>
    </source>
</evidence>
<dbReference type="Proteomes" id="UP001499878">
    <property type="component" value="Unassembled WGS sequence"/>
</dbReference>
<protein>
    <submittedName>
        <fullName evidence="4">META domain-containing protein</fullName>
    </submittedName>
</protein>
<feature type="region of interest" description="Disordered" evidence="1">
    <location>
        <begin position="118"/>
        <end position="188"/>
    </location>
</feature>
<keyword evidence="5" id="KW-1185">Reference proteome</keyword>
<comment type="caution">
    <text evidence="4">The sequence shown here is derived from an EMBL/GenBank/DDBJ whole genome shotgun (WGS) entry which is preliminary data.</text>
</comment>
<feature type="domain" description="DUF306" evidence="3">
    <location>
        <begin position="34"/>
        <end position="140"/>
    </location>
</feature>
<dbReference type="Pfam" id="PF03724">
    <property type="entry name" value="META"/>
    <property type="match status" value="2"/>
</dbReference>
<dbReference type="EMBL" id="BAABJR010000008">
    <property type="protein sequence ID" value="GAA5209565.1"/>
    <property type="molecule type" value="Genomic_DNA"/>
</dbReference>
<gene>
    <name evidence="4" type="ORF">GCM10023323_33640</name>
</gene>
<feature type="chain" id="PRO_5046887443" evidence="2">
    <location>
        <begin position="18"/>
        <end position="273"/>
    </location>
</feature>
<evidence type="ECO:0000313" key="5">
    <source>
        <dbReference type="Proteomes" id="UP001499878"/>
    </source>
</evidence>
<feature type="domain" description="DUF306" evidence="3">
    <location>
        <begin position="148"/>
        <end position="267"/>
    </location>
</feature>
<evidence type="ECO:0000313" key="4">
    <source>
        <dbReference type="EMBL" id="GAA5209565.1"/>
    </source>
</evidence>
<dbReference type="InterPro" id="IPR053147">
    <property type="entry name" value="Hsp_HslJ-like"/>
</dbReference>
<accession>A0ABP9T5U8</accession>
<dbReference type="PANTHER" id="PTHR35535">
    <property type="entry name" value="HEAT SHOCK PROTEIN HSLJ"/>
    <property type="match status" value="1"/>
</dbReference>
<dbReference type="InterPro" id="IPR038670">
    <property type="entry name" value="HslJ-like_sf"/>
</dbReference>
<name>A0ABP9T5U8_9ACTN</name>
<organism evidence="4 5">
    <name type="scientific">Streptomyces thinghirensis</name>
    <dbReference type="NCBI Taxonomy" id="551547"/>
    <lineage>
        <taxon>Bacteria</taxon>
        <taxon>Bacillati</taxon>
        <taxon>Actinomycetota</taxon>
        <taxon>Actinomycetes</taxon>
        <taxon>Kitasatosporales</taxon>
        <taxon>Streptomycetaceae</taxon>
        <taxon>Streptomyces</taxon>
    </lineage>
</organism>
<evidence type="ECO:0000256" key="2">
    <source>
        <dbReference type="SAM" id="SignalP"/>
    </source>
</evidence>